<feature type="compositionally biased region" description="Low complexity" evidence="8">
    <location>
        <begin position="12"/>
        <end position="36"/>
    </location>
</feature>
<evidence type="ECO:0000256" key="4">
    <source>
        <dbReference type="ARBA" id="ARBA00023159"/>
    </source>
</evidence>
<comment type="subcellular location">
    <subcellularLocation>
        <location evidence="1">Nucleus</location>
    </subcellularLocation>
</comment>
<dbReference type="PANTHER" id="PTHR31839:SF2">
    <property type="entry name" value="DEHYDRATION-RESPONSIVE ELEMENT-BINDING PROTEIN 1D"/>
    <property type="match status" value="1"/>
</dbReference>
<organism evidence="10 11">
    <name type="scientific">Acacia crassicarpa</name>
    <name type="common">northern wattle</name>
    <dbReference type="NCBI Taxonomy" id="499986"/>
    <lineage>
        <taxon>Eukaryota</taxon>
        <taxon>Viridiplantae</taxon>
        <taxon>Streptophyta</taxon>
        <taxon>Embryophyta</taxon>
        <taxon>Tracheophyta</taxon>
        <taxon>Spermatophyta</taxon>
        <taxon>Magnoliopsida</taxon>
        <taxon>eudicotyledons</taxon>
        <taxon>Gunneridae</taxon>
        <taxon>Pentapetalae</taxon>
        <taxon>rosids</taxon>
        <taxon>fabids</taxon>
        <taxon>Fabales</taxon>
        <taxon>Fabaceae</taxon>
        <taxon>Caesalpinioideae</taxon>
        <taxon>mimosoid clade</taxon>
        <taxon>Acacieae</taxon>
        <taxon>Acacia</taxon>
    </lineage>
</organism>
<dbReference type="PRINTS" id="PR00367">
    <property type="entry name" value="ETHRSPELEMNT"/>
</dbReference>
<feature type="compositionally biased region" description="Basic residues" evidence="8">
    <location>
        <begin position="37"/>
        <end position="46"/>
    </location>
</feature>
<evidence type="ECO:0000256" key="7">
    <source>
        <dbReference type="ARBA" id="ARBA00024343"/>
    </source>
</evidence>
<dbReference type="Proteomes" id="UP001293593">
    <property type="component" value="Unassembled WGS sequence"/>
</dbReference>
<evidence type="ECO:0000313" key="10">
    <source>
        <dbReference type="EMBL" id="KAK4260528.1"/>
    </source>
</evidence>
<feature type="domain" description="AP2/ERF" evidence="9">
    <location>
        <begin position="55"/>
        <end position="112"/>
    </location>
</feature>
<gene>
    <name evidence="10" type="ORF">QN277_003627</name>
</gene>
<dbReference type="InterPro" id="IPR001471">
    <property type="entry name" value="AP2/ERF_dom"/>
</dbReference>
<dbReference type="InterPro" id="IPR045277">
    <property type="entry name" value="DRE1A-I"/>
</dbReference>
<comment type="caution">
    <text evidence="10">The sequence shown here is derived from an EMBL/GenBank/DDBJ whole genome shotgun (WGS) entry which is preliminary data.</text>
</comment>
<dbReference type="Gene3D" id="3.30.730.10">
    <property type="entry name" value="AP2/ERF domain"/>
    <property type="match status" value="1"/>
</dbReference>
<proteinExistence type="inferred from homology"/>
<dbReference type="GO" id="GO:0003677">
    <property type="term" value="F:DNA binding"/>
    <property type="evidence" value="ECO:0007669"/>
    <property type="project" value="UniProtKB-KW"/>
</dbReference>
<keyword evidence="4" id="KW-0010">Activator</keyword>
<dbReference type="PROSITE" id="PS51032">
    <property type="entry name" value="AP2_ERF"/>
    <property type="match status" value="1"/>
</dbReference>
<dbReference type="AlphaFoldDB" id="A0AAE1MFR2"/>
<dbReference type="GO" id="GO:0003700">
    <property type="term" value="F:DNA-binding transcription factor activity"/>
    <property type="evidence" value="ECO:0007669"/>
    <property type="project" value="InterPro"/>
</dbReference>
<dbReference type="EMBL" id="JAWXYG010000010">
    <property type="protein sequence ID" value="KAK4260528.1"/>
    <property type="molecule type" value="Genomic_DNA"/>
</dbReference>
<dbReference type="PANTHER" id="PTHR31839">
    <property type="entry name" value="DEHYDRATION-RESPONSIVE ELEMENT-BINDING PROTEIN 1D"/>
    <property type="match status" value="1"/>
</dbReference>
<evidence type="ECO:0000256" key="2">
    <source>
        <dbReference type="ARBA" id="ARBA00023015"/>
    </source>
</evidence>
<evidence type="ECO:0000259" key="9">
    <source>
        <dbReference type="PROSITE" id="PS51032"/>
    </source>
</evidence>
<accession>A0AAE1MFR2</accession>
<comment type="similarity">
    <text evidence="7">Belongs to the AP2/ERF transcription factor family. ERF subfamily.</text>
</comment>
<keyword evidence="6" id="KW-0539">Nucleus</keyword>
<evidence type="ECO:0000256" key="3">
    <source>
        <dbReference type="ARBA" id="ARBA00023125"/>
    </source>
</evidence>
<evidence type="ECO:0000256" key="5">
    <source>
        <dbReference type="ARBA" id="ARBA00023163"/>
    </source>
</evidence>
<keyword evidence="11" id="KW-1185">Reference proteome</keyword>
<protein>
    <recommendedName>
        <fullName evidence="9">AP2/ERF domain-containing protein</fullName>
    </recommendedName>
</protein>
<dbReference type="InterPro" id="IPR036955">
    <property type="entry name" value="AP2/ERF_dom_sf"/>
</dbReference>
<feature type="region of interest" description="Disordered" evidence="8">
    <location>
        <begin position="1"/>
        <end position="46"/>
    </location>
</feature>
<keyword evidence="3" id="KW-0238">DNA-binding</keyword>
<dbReference type="SMART" id="SM00380">
    <property type="entry name" value="AP2"/>
    <property type="match status" value="1"/>
</dbReference>
<name>A0AAE1MFR2_9FABA</name>
<dbReference type="GO" id="GO:0005634">
    <property type="term" value="C:nucleus"/>
    <property type="evidence" value="ECO:0007669"/>
    <property type="project" value="UniProtKB-SubCell"/>
</dbReference>
<keyword evidence="2" id="KW-0805">Transcription regulation</keyword>
<dbReference type="CDD" id="cd00018">
    <property type="entry name" value="AP2"/>
    <property type="match status" value="1"/>
</dbReference>
<evidence type="ECO:0000256" key="8">
    <source>
        <dbReference type="SAM" id="MobiDB-lite"/>
    </source>
</evidence>
<keyword evidence="5" id="KW-0804">Transcription</keyword>
<evidence type="ECO:0000256" key="6">
    <source>
        <dbReference type="ARBA" id="ARBA00023242"/>
    </source>
</evidence>
<dbReference type="SUPFAM" id="SSF54171">
    <property type="entry name" value="DNA-binding domain"/>
    <property type="match status" value="1"/>
</dbReference>
<dbReference type="Pfam" id="PF00847">
    <property type="entry name" value="AP2"/>
    <property type="match status" value="1"/>
</dbReference>
<dbReference type="InterPro" id="IPR016177">
    <property type="entry name" value="DNA-bd_dom_sf"/>
</dbReference>
<reference evidence="10" key="1">
    <citation type="submission" date="2023-10" db="EMBL/GenBank/DDBJ databases">
        <title>Chromosome-level genome of the transformable northern wattle, Acacia crassicarpa.</title>
        <authorList>
            <person name="Massaro I."/>
            <person name="Sinha N.R."/>
            <person name="Poethig S."/>
            <person name="Leichty A.R."/>
        </authorList>
    </citation>
    <scope>NUCLEOTIDE SEQUENCE</scope>
    <source>
        <strain evidence="10">Acra3RX</strain>
        <tissue evidence="10">Leaf</tissue>
    </source>
</reference>
<evidence type="ECO:0000313" key="11">
    <source>
        <dbReference type="Proteomes" id="UP001293593"/>
    </source>
</evidence>
<sequence>MDYLRKDQFDNLSSTSSLSSSEVSSSSEEPTLLLASKRPKKRAGRRVFKETRHPVFRGVRRRNNDKWVCEVRVPNSNTRIWLGTYSKAEMAARAHDVAALALRGKSACLNFADSTWRLPVPESTNAAEIRRVAALAAEEFGRSTDDSEVCSSSSTTVNDDVIGDVSNVQDYCEEEATYINQTPTASTTEFDHELRHWLVSMAEEPLRSPASVRPYGWSWDDVEVDPLVSLWQY</sequence>
<evidence type="ECO:0000256" key="1">
    <source>
        <dbReference type="ARBA" id="ARBA00004123"/>
    </source>
</evidence>